<dbReference type="SMART" id="SM00173">
    <property type="entry name" value="RAS"/>
    <property type="match status" value="1"/>
</dbReference>
<dbReference type="NCBIfam" id="TIGR00231">
    <property type="entry name" value="small_GTP"/>
    <property type="match status" value="1"/>
</dbReference>
<reference evidence="3 4" key="1">
    <citation type="submission" date="2017-12" db="EMBL/GenBank/DDBJ databases">
        <title>Hemimetabolous genomes reveal molecular basis of termite eusociality.</title>
        <authorList>
            <person name="Harrison M.C."/>
            <person name="Jongepier E."/>
            <person name="Robertson H.M."/>
            <person name="Arning N."/>
            <person name="Bitard-Feildel T."/>
            <person name="Chao H."/>
            <person name="Childers C.P."/>
            <person name="Dinh H."/>
            <person name="Doddapaneni H."/>
            <person name="Dugan S."/>
            <person name="Gowin J."/>
            <person name="Greiner C."/>
            <person name="Han Y."/>
            <person name="Hu H."/>
            <person name="Hughes D.S.T."/>
            <person name="Huylmans A.-K."/>
            <person name="Kemena C."/>
            <person name="Kremer L.P.M."/>
            <person name="Lee S.L."/>
            <person name="Lopez-Ezquerra A."/>
            <person name="Mallet L."/>
            <person name="Monroy-Kuhn J.M."/>
            <person name="Moser A."/>
            <person name="Murali S.C."/>
            <person name="Muzny D.M."/>
            <person name="Otani S."/>
            <person name="Piulachs M.-D."/>
            <person name="Poelchau M."/>
            <person name="Qu J."/>
            <person name="Schaub F."/>
            <person name="Wada-Katsumata A."/>
            <person name="Worley K.C."/>
            <person name="Xie Q."/>
            <person name="Ylla G."/>
            <person name="Poulsen M."/>
            <person name="Gibbs R.A."/>
            <person name="Schal C."/>
            <person name="Richards S."/>
            <person name="Belles X."/>
            <person name="Korb J."/>
            <person name="Bornberg-Bauer E."/>
        </authorList>
    </citation>
    <scope>NUCLEOTIDE SEQUENCE [LARGE SCALE GENOMIC DNA]</scope>
    <source>
        <tissue evidence="3">Whole body</tissue>
    </source>
</reference>
<evidence type="ECO:0000313" key="4">
    <source>
        <dbReference type="Proteomes" id="UP000235965"/>
    </source>
</evidence>
<dbReference type="PROSITE" id="PS51419">
    <property type="entry name" value="RAB"/>
    <property type="match status" value="1"/>
</dbReference>
<gene>
    <name evidence="3" type="primary">RAB5B_1</name>
    <name evidence="3" type="ORF">B7P43_G05095</name>
</gene>
<dbReference type="FunFam" id="3.40.50.300:FF:001667">
    <property type="entry name" value="Rab family gtpase"/>
    <property type="match status" value="1"/>
</dbReference>
<evidence type="ECO:0000256" key="2">
    <source>
        <dbReference type="ARBA" id="ARBA00022741"/>
    </source>
</evidence>
<accession>A0A2J7PXY6</accession>
<dbReference type="PROSITE" id="PS51421">
    <property type="entry name" value="RAS"/>
    <property type="match status" value="1"/>
</dbReference>
<dbReference type="FunCoup" id="A0A2J7PXY6">
    <property type="interactions" value="1831"/>
</dbReference>
<name>A0A2J7PXY6_9NEOP</name>
<dbReference type="OrthoDB" id="63533at2759"/>
<evidence type="ECO:0000256" key="1">
    <source>
        <dbReference type="ARBA" id="ARBA00006270"/>
    </source>
</evidence>
<protein>
    <submittedName>
        <fullName evidence="3">Ras-related protein Rab-5B</fullName>
    </submittedName>
</protein>
<dbReference type="SMART" id="SM00174">
    <property type="entry name" value="RHO"/>
    <property type="match status" value="1"/>
</dbReference>
<dbReference type="InParanoid" id="A0A2J7PXY6"/>
<evidence type="ECO:0000313" key="3">
    <source>
        <dbReference type="EMBL" id="PNF21209.1"/>
    </source>
</evidence>
<dbReference type="Pfam" id="PF00071">
    <property type="entry name" value="Ras"/>
    <property type="match status" value="1"/>
</dbReference>
<dbReference type="AlphaFoldDB" id="A0A2J7PXY6"/>
<dbReference type="GO" id="GO:0003924">
    <property type="term" value="F:GTPase activity"/>
    <property type="evidence" value="ECO:0007669"/>
    <property type="project" value="InterPro"/>
</dbReference>
<keyword evidence="2" id="KW-0547">Nucleotide-binding</keyword>
<proteinExistence type="inferred from homology"/>
<dbReference type="PRINTS" id="PR00449">
    <property type="entry name" value="RASTRNSFRMNG"/>
</dbReference>
<dbReference type="InterPro" id="IPR005225">
    <property type="entry name" value="Small_GTP-bd"/>
</dbReference>
<dbReference type="STRING" id="105785.A0A2J7PXY6"/>
<dbReference type="SUPFAM" id="SSF52540">
    <property type="entry name" value="P-loop containing nucleoside triphosphate hydrolases"/>
    <property type="match status" value="1"/>
</dbReference>
<dbReference type="SMART" id="SM00176">
    <property type="entry name" value="RAN"/>
    <property type="match status" value="1"/>
</dbReference>
<comment type="similarity">
    <text evidence="1">Belongs to the small GTPase superfamily. Rab family.</text>
</comment>
<dbReference type="CDD" id="cd01860">
    <property type="entry name" value="Rab5_related"/>
    <property type="match status" value="1"/>
</dbReference>
<comment type="caution">
    <text evidence="3">The sequence shown here is derived from an EMBL/GenBank/DDBJ whole genome shotgun (WGS) entry which is preliminary data.</text>
</comment>
<sequence length="221" mass="24514">MRIALGSAMANRSEAKFLNGTERKFYQFKLVLLGEYSAGKSSLALRFVKGQFHDDEESTIGAAFFTQTICLDDSTVRFQVWDTAGQEKYHSVAPLYYRGAQAAIVVYDITNQDTFGRAKTWVKELQRLALPNIVIALAGNKTDLANKRMVEHDEAQGYAEENGLLFMETSAKTAINVNNMFLAIAKKLQKNEQVIGAGTTGNDRRLVESEGQQKAPGKCCK</sequence>
<organism evidence="3 4">
    <name type="scientific">Cryptotermes secundus</name>
    <dbReference type="NCBI Taxonomy" id="105785"/>
    <lineage>
        <taxon>Eukaryota</taxon>
        <taxon>Metazoa</taxon>
        <taxon>Ecdysozoa</taxon>
        <taxon>Arthropoda</taxon>
        <taxon>Hexapoda</taxon>
        <taxon>Insecta</taxon>
        <taxon>Pterygota</taxon>
        <taxon>Neoptera</taxon>
        <taxon>Polyneoptera</taxon>
        <taxon>Dictyoptera</taxon>
        <taxon>Blattodea</taxon>
        <taxon>Blattoidea</taxon>
        <taxon>Termitoidae</taxon>
        <taxon>Kalotermitidae</taxon>
        <taxon>Cryptotermitinae</taxon>
        <taxon>Cryptotermes</taxon>
    </lineage>
</organism>
<dbReference type="Proteomes" id="UP000235965">
    <property type="component" value="Unassembled WGS sequence"/>
</dbReference>
<dbReference type="InterPro" id="IPR001806">
    <property type="entry name" value="Small_GTPase"/>
</dbReference>
<dbReference type="PANTHER" id="PTHR47978">
    <property type="match status" value="1"/>
</dbReference>
<dbReference type="EMBL" id="NEVH01020852">
    <property type="protein sequence ID" value="PNF21209.1"/>
    <property type="molecule type" value="Genomic_DNA"/>
</dbReference>
<dbReference type="GO" id="GO:0005525">
    <property type="term" value="F:GTP binding"/>
    <property type="evidence" value="ECO:0007669"/>
    <property type="project" value="InterPro"/>
</dbReference>
<keyword evidence="4" id="KW-1185">Reference proteome</keyword>
<dbReference type="SMART" id="SM00175">
    <property type="entry name" value="RAB"/>
    <property type="match status" value="1"/>
</dbReference>
<dbReference type="Gene3D" id="3.40.50.300">
    <property type="entry name" value="P-loop containing nucleotide triphosphate hydrolases"/>
    <property type="match status" value="1"/>
</dbReference>
<dbReference type="InterPro" id="IPR027417">
    <property type="entry name" value="P-loop_NTPase"/>
</dbReference>